<dbReference type="PATRIC" id="fig|1641875.4.peg.2894"/>
<sequence length="178" mass="19482">MVDASSTFQDSLPVSSDDLLAQMREAGVEFELYEHIPLRTVEDAKTVQGAIVPDGPGRVNMKNFYLRDRKKRNHLVVLEQDREVDLKALGAQMGVAGLSFGSAERLMEFLGVRPGAVSPLAMVNGAQAGVQLWMDALVRDAEFVHAHPLVNDRTVAMRPGDLVALLDGWGADVSWLEL</sequence>
<dbReference type="RefSeq" id="WP_057790691.1">
    <property type="nucleotide sequence ID" value="NZ_LAXJ01000003.1"/>
</dbReference>
<protein>
    <submittedName>
        <fullName evidence="3">Prolyl-tRNA synthetase</fullName>
    </submittedName>
</protein>
<comment type="caution">
    <text evidence="3">The sequence shown here is derived from an EMBL/GenBank/DDBJ whole genome shotgun (WGS) entry which is preliminary data.</text>
</comment>
<keyword evidence="3" id="KW-0030">Aminoacyl-tRNA synthetase</keyword>
<keyword evidence="3" id="KW-0436">Ligase</keyword>
<dbReference type="PANTHER" id="PTHR31423:SF3">
    <property type="entry name" value="PROLYL-TRNA SYNTHETASE ASSOCIATED DOMAIN-CONTAINING PROTEIN 1-RELATED"/>
    <property type="match status" value="1"/>
</dbReference>
<dbReference type="AlphaFoldDB" id="A0A0T5NY49"/>
<keyword evidence="4" id="KW-1185">Reference proteome</keyword>
<dbReference type="OrthoDB" id="5145315at2"/>
<dbReference type="CDD" id="cd04335">
    <property type="entry name" value="PrdX_deacylase"/>
    <property type="match status" value="1"/>
</dbReference>
<reference evidence="3 4" key="1">
    <citation type="submission" date="2015-04" db="EMBL/GenBank/DDBJ databases">
        <title>The draft genome sequence of Roseovarius sp.R12b.</title>
        <authorList>
            <person name="Li G."/>
            <person name="Lai Q."/>
            <person name="Shao Z."/>
            <person name="Yan P."/>
        </authorList>
    </citation>
    <scope>NUCLEOTIDE SEQUENCE [LARGE SCALE GENOMIC DNA]</scope>
    <source>
        <strain evidence="3 4">R12B</strain>
    </source>
</reference>
<comment type="similarity">
    <text evidence="1">Belongs to the PRORSD1 family.</text>
</comment>
<dbReference type="Proteomes" id="UP000051295">
    <property type="component" value="Unassembled WGS sequence"/>
</dbReference>
<accession>A0A0T5NY49</accession>
<proteinExistence type="inferred from homology"/>
<dbReference type="STRING" id="1641875.XM53_04410"/>
<dbReference type="PANTHER" id="PTHR31423">
    <property type="entry name" value="YBAK DOMAIN-CONTAINING PROTEIN"/>
    <property type="match status" value="1"/>
</dbReference>
<dbReference type="InterPro" id="IPR007214">
    <property type="entry name" value="YbaK/aa-tRNA-synth-assoc-dom"/>
</dbReference>
<dbReference type="Gene3D" id="3.90.960.10">
    <property type="entry name" value="YbaK/aminoacyl-tRNA synthetase-associated domain"/>
    <property type="match status" value="1"/>
</dbReference>
<dbReference type="Pfam" id="PF04073">
    <property type="entry name" value="tRNA_edit"/>
    <property type="match status" value="1"/>
</dbReference>
<dbReference type="EMBL" id="LAXJ01000003">
    <property type="protein sequence ID" value="KRS13817.1"/>
    <property type="molecule type" value="Genomic_DNA"/>
</dbReference>
<organism evidence="3 4">
    <name type="scientific">Roseovarius atlanticus</name>
    <dbReference type="NCBI Taxonomy" id="1641875"/>
    <lineage>
        <taxon>Bacteria</taxon>
        <taxon>Pseudomonadati</taxon>
        <taxon>Pseudomonadota</taxon>
        <taxon>Alphaproteobacteria</taxon>
        <taxon>Rhodobacterales</taxon>
        <taxon>Roseobacteraceae</taxon>
        <taxon>Roseovarius</taxon>
    </lineage>
</organism>
<dbReference type="InterPro" id="IPR036754">
    <property type="entry name" value="YbaK/aa-tRNA-synt-asso_dom_sf"/>
</dbReference>
<dbReference type="GO" id="GO:0002161">
    <property type="term" value="F:aminoacyl-tRNA deacylase activity"/>
    <property type="evidence" value="ECO:0007669"/>
    <property type="project" value="InterPro"/>
</dbReference>
<gene>
    <name evidence="3" type="ORF">XM53_04410</name>
</gene>
<evidence type="ECO:0000313" key="3">
    <source>
        <dbReference type="EMBL" id="KRS13817.1"/>
    </source>
</evidence>
<evidence type="ECO:0000313" key="4">
    <source>
        <dbReference type="Proteomes" id="UP000051295"/>
    </source>
</evidence>
<feature type="domain" description="YbaK/aminoacyl-tRNA synthetase-associated" evidence="2">
    <location>
        <begin position="39"/>
        <end position="164"/>
    </location>
</feature>
<dbReference type="SUPFAM" id="SSF55826">
    <property type="entry name" value="YbaK/ProRS associated domain"/>
    <property type="match status" value="1"/>
</dbReference>
<evidence type="ECO:0000256" key="1">
    <source>
        <dbReference type="ARBA" id="ARBA00010201"/>
    </source>
</evidence>
<dbReference type="GO" id="GO:0004812">
    <property type="term" value="F:aminoacyl-tRNA ligase activity"/>
    <property type="evidence" value="ECO:0007669"/>
    <property type="project" value="UniProtKB-KW"/>
</dbReference>
<evidence type="ECO:0000259" key="2">
    <source>
        <dbReference type="Pfam" id="PF04073"/>
    </source>
</evidence>
<name>A0A0T5NY49_9RHOB</name>
<dbReference type="InterPro" id="IPR040285">
    <property type="entry name" value="ProX/PRXD1"/>
</dbReference>